<organism evidence="2 3">
    <name type="scientific">Vibrio brasiliensis LMG 20546</name>
    <dbReference type="NCBI Taxonomy" id="945543"/>
    <lineage>
        <taxon>Bacteria</taxon>
        <taxon>Pseudomonadati</taxon>
        <taxon>Pseudomonadota</taxon>
        <taxon>Gammaproteobacteria</taxon>
        <taxon>Vibrionales</taxon>
        <taxon>Vibrionaceae</taxon>
        <taxon>Vibrio</taxon>
        <taxon>Vibrio oreintalis group</taxon>
    </lineage>
</organism>
<feature type="compositionally biased region" description="Acidic residues" evidence="1">
    <location>
        <begin position="22"/>
        <end position="34"/>
    </location>
</feature>
<dbReference type="Proteomes" id="UP000004371">
    <property type="component" value="Unassembled WGS sequence"/>
</dbReference>
<evidence type="ECO:0000313" key="2">
    <source>
        <dbReference type="EMBL" id="EGA65364.1"/>
    </source>
</evidence>
<dbReference type="RefSeq" id="WP_006879642.1">
    <property type="nucleotide sequence ID" value="NZ_AEVS01000071.1"/>
</dbReference>
<evidence type="ECO:0000313" key="3">
    <source>
        <dbReference type="Proteomes" id="UP000004371"/>
    </source>
</evidence>
<proteinExistence type="predicted"/>
<keyword evidence="3" id="KW-1185">Reference proteome</keyword>
<reference evidence="2 3" key="1">
    <citation type="journal article" date="2012" name="Int. J. Syst. Evol. Microbiol.">
        <title>Vibrio caribbeanicus sp. nov., isolated from the marine sponge Scleritoderma cyanea.</title>
        <authorList>
            <person name="Hoffmann M."/>
            <person name="Monday S.R."/>
            <person name="Allard M.W."/>
            <person name="Strain E.A."/>
            <person name="Whittaker P."/>
            <person name="Naum M."/>
            <person name="McCarthy P.J."/>
            <person name="Lopez J.V."/>
            <person name="Fischer M."/>
            <person name="Brown E.W."/>
        </authorList>
    </citation>
    <scope>NUCLEOTIDE SEQUENCE [LARGE SCALE GENOMIC DNA]</scope>
    <source>
        <strain evidence="2 3">LMG 20546</strain>
    </source>
</reference>
<dbReference type="EMBL" id="AEVS01000071">
    <property type="protein sequence ID" value="EGA65364.1"/>
    <property type="molecule type" value="Genomic_DNA"/>
</dbReference>
<feature type="region of interest" description="Disordered" evidence="1">
    <location>
        <begin position="21"/>
        <end position="44"/>
    </location>
</feature>
<accession>E8LUX9</accession>
<dbReference type="STRING" id="945543.VIBR0546_13800"/>
<feature type="compositionally biased region" description="Basic and acidic residues" evidence="1">
    <location>
        <begin position="35"/>
        <end position="44"/>
    </location>
</feature>
<gene>
    <name evidence="2" type="ORF">VIBR0546_13800</name>
</gene>
<evidence type="ECO:0000256" key="1">
    <source>
        <dbReference type="SAM" id="MobiDB-lite"/>
    </source>
</evidence>
<protein>
    <submittedName>
        <fullName evidence="2">Uncharacterized protein</fullName>
    </submittedName>
</protein>
<sequence length="44" mass="5296">MKRFFPSNIMLIPFVVKHYSEEQQEDNLDSEQEPESNKPLELEE</sequence>
<name>E8LUX9_9VIBR</name>
<dbReference type="AlphaFoldDB" id="E8LUX9"/>
<comment type="caution">
    <text evidence="2">The sequence shown here is derived from an EMBL/GenBank/DDBJ whole genome shotgun (WGS) entry which is preliminary data.</text>
</comment>